<dbReference type="Gene3D" id="3.40.50.1110">
    <property type="entry name" value="SGNH hydrolase"/>
    <property type="match status" value="1"/>
</dbReference>
<evidence type="ECO:0000259" key="2">
    <source>
        <dbReference type="Pfam" id="PF18962"/>
    </source>
</evidence>
<dbReference type="Proteomes" id="UP000837932">
    <property type="component" value="Unassembled WGS sequence"/>
</dbReference>
<keyword evidence="4" id="KW-1185">Reference proteome</keyword>
<sequence length="789" mass="88169">MFLKKKSTIKAYLHKVKVFVFFSFIINCCCLSGFSQFSLSFPTNRVVFQRNNENIGFVNIIGNYTETIDKIEAKLTPIVVGQGTETDWTPIQGNIKAGYFAGKIQGQGGWYKLEVRAIKNTTVLKTMTVEKVGIGEVFIALGQSNAQGIPNYGAKGATDDRVNTINFQNVDVLDPLPENLNFVHLSDNVNIAPQGDGPWCYGELGDLLAKRLNVPVTFFNAGLLLVSVINWRESAEGLPTFNFVLDVGGQFQLPKGLPYINLRNTLNYYGSLMGVRSLLWLQGETDNLPNRLSSAVYSANLQKLIDISRNDFDEKLTWMVARTSLTYLGPSNPEIVGGQNDVINKADNNVFAGPFTDTLQVPRLDDVHFKNIPGNMGISLLAESWDKFLDDNFFQKSTPILAKPIIEPEISCDSNQQISLKIPAIYKDFVWSNGSKNNQISVDKGQFSVALKDFKGNYLLVPSINTEYIYTKQKPIITSNRNLSFCADDPSYKVELTAFGEEFQSFKWLSGQQTQKINVSQSGEFSVKGINEFGCISAESEKVVVQANPIPFQPKIVVFPANNVCEGQSITLSTDAVNKIIWSNRDTTKSISINNVGHYEFSAKSINEFGCVSPNSSIQQLSINALPNQPSIQQIGIFSLQAVNGSFMTNDEFEWKKDDILFSKTSTPTIKVSQIGTYEVSTLRQYKIANNQLLTCTSKPSEKIVLQTSSNRLTLYPNPTTELIYLETKEIIKNLEVKFYTSAGKQVYKFRLDDTSERRIIDVRILEKGHYIVKIKGVDFEESARLIIE</sequence>
<accession>A0ABM9ARM1</accession>
<keyword evidence="1" id="KW-0472">Membrane</keyword>
<gene>
    <name evidence="3" type="ORF">EMA8858_02513</name>
</gene>
<dbReference type="RefSeq" id="WP_238806941.1">
    <property type="nucleotide sequence ID" value="NZ_CAKLPY010000002.1"/>
</dbReference>
<feature type="domain" description="Secretion system C-terminal sorting" evidence="2">
    <location>
        <begin position="715"/>
        <end position="788"/>
    </location>
</feature>
<evidence type="ECO:0000313" key="4">
    <source>
        <dbReference type="Proteomes" id="UP000837932"/>
    </source>
</evidence>
<organism evidence="3 4">
    <name type="scientific">Emticicia aquatica</name>
    <dbReference type="NCBI Taxonomy" id="1681835"/>
    <lineage>
        <taxon>Bacteria</taxon>
        <taxon>Pseudomonadati</taxon>
        <taxon>Bacteroidota</taxon>
        <taxon>Cytophagia</taxon>
        <taxon>Cytophagales</taxon>
        <taxon>Leadbetterellaceae</taxon>
        <taxon>Emticicia</taxon>
    </lineage>
</organism>
<dbReference type="Pfam" id="PF18962">
    <property type="entry name" value="Por_Secre_tail"/>
    <property type="match status" value="1"/>
</dbReference>
<dbReference type="InterPro" id="IPR036514">
    <property type="entry name" value="SGNH_hydro_sf"/>
</dbReference>
<feature type="transmembrane region" description="Helical" evidence="1">
    <location>
        <begin position="12"/>
        <end position="34"/>
    </location>
</feature>
<dbReference type="EMBL" id="CAKLPY010000002">
    <property type="protein sequence ID" value="CAH0996381.1"/>
    <property type="molecule type" value="Genomic_DNA"/>
</dbReference>
<protein>
    <recommendedName>
        <fullName evidence="2">Secretion system C-terminal sorting domain-containing protein</fullName>
    </recommendedName>
</protein>
<dbReference type="SUPFAM" id="SSF52266">
    <property type="entry name" value="SGNH hydrolase"/>
    <property type="match status" value="1"/>
</dbReference>
<dbReference type="NCBIfam" id="TIGR04183">
    <property type="entry name" value="Por_Secre_tail"/>
    <property type="match status" value="1"/>
</dbReference>
<dbReference type="InterPro" id="IPR026444">
    <property type="entry name" value="Secre_tail"/>
</dbReference>
<keyword evidence="1" id="KW-1133">Transmembrane helix</keyword>
<reference evidence="3" key="1">
    <citation type="submission" date="2021-12" db="EMBL/GenBank/DDBJ databases">
        <authorList>
            <person name="Rodrigo-Torres L."/>
            <person name="Arahal R. D."/>
            <person name="Lucena T."/>
        </authorList>
    </citation>
    <scope>NUCLEOTIDE SEQUENCE</scope>
    <source>
        <strain evidence="3">CECT 8858</strain>
    </source>
</reference>
<keyword evidence="1" id="KW-0812">Transmembrane</keyword>
<name>A0ABM9ARM1_9BACT</name>
<evidence type="ECO:0000313" key="3">
    <source>
        <dbReference type="EMBL" id="CAH0996381.1"/>
    </source>
</evidence>
<comment type="caution">
    <text evidence="3">The sequence shown here is derived from an EMBL/GenBank/DDBJ whole genome shotgun (WGS) entry which is preliminary data.</text>
</comment>
<evidence type="ECO:0000256" key="1">
    <source>
        <dbReference type="SAM" id="Phobius"/>
    </source>
</evidence>
<proteinExistence type="predicted"/>